<dbReference type="AlphaFoldDB" id="A0A2W5B2P6"/>
<dbReference type="EMBL" id="QFNF01000023">
    <property type="protein sequence ID" value="PZO77201.1"/>
    <property type="molecule type" value="Genomic_DNA"/>
</dbReference>
<evidence type="ECO:0008006" key="3">
    <source>
        <dbReference type="Google" id="ProtNLM"/>
    </source>
</evidence>
<name>A0A2W5B2P6_9SPHN</name>
<accession>A0A2W5B2P6</accession>
<dbReference type="Pfam" id="PF11287">
    <property type="entry name" value="DUF3088"/>
    <property type="match status" value="1"/>
</dbReference>
<evidence type="ECO:0000313" key="2">
    <source>
        <dbReference type="Proteomes" id="UP000248614"/>
    </source>
</evidence>
<evidence type="ECO:0000313" key="1">
    <source>
        <dbReference type="EMBL" id="PZO77201.1"/>
    </source>
</evidence>
<comment type="caution">
    <text evidence="1">The sequence shown here is derived from an EMBL/GenBank/DDBJ whole genome shotgun (WGS) entry which is preliminary data.</text>
</comment>
<gene>
    <name evidence="1" type="ORF">DI632_09580</name>
</gene>
<organism evidence="1 2">
    <name type="scientific">Sphingomonas hengshuiensis</name>
    <dbReference type="NCBI Taxonomy" id="1609977"/>
    <lineage>
        <taxon>Bacteria</taxon>
        <taxon>Pseudomonadati</taxon>
        <taxon>Pseudomonadota</taxon>
        <taxon>Alphaproteobacteria</taxon>
        <taxon>Sphingomonadales</taxon>
        <taxon>Sphingomonadaceae</taxon>
        <taxon>Sphingomonas</taxon>
    </lineage>
</organism>
<reference evidence="1 2" key="1">
    <citation type="submission" date="2017-08" db="EMBL/GenBank/DDBJ databases">
        <title>Infants hospitalized years apart are colonized by the same room-sourced microbial strains.</title>
        <authorList>
            <person name="Brooks B."/>
            <person name="Olm M.R."/>
            <person name="Firek B.A."/>
            <person name="Baker R."/>
            <person name="Thomas B.C."/>
            <person name="Morowitz M.J."/>
            <person name="Banfield J.F."/>
        </authorList>
    </citation>
    <scope>NUCLEOTIDE SEQUENCE [LARGE SCALE GENOMIC DNA]</scope>
    <source>
        <strain evidence="1">S2_018_000_R3_110</strain>
    </source>
</reference>
<proteinExistence type="predicted"/>
<protein>
    <recommendedName>
        <fullName evidence="3">DUF3088 domain-containing protein</fullName>
    </recommendedName>
</protein>
<dbReference type="Proteomes" id="UP000248614">
    <property type="component" value="Unassembled WGS sequence"/>
</dbReference>
<sequence>MRDRLYLLDPSFTDPAYPDRTFHCRDCITLDGLLARFPDKATMLEVIRIPYPRPRADVIAVAGEAHQNLPLLVLGANADPALADGRHDGTYFVGDFKALLHALHVRHGFPEAHP</sequence>
<dbReference type="InterPro" id="IPR021439">
    <property type="entry name" value="DUF3088"/>
</dbReference>